<dbReference type="Proteomes" id="UP001497497">
    <property type="component" value="Unassembled WGS sequence"/>
</dbReference>
<keyword evidence="3" id="KW-1185">Reference proteome</keyword>
<feature type="compositionally biased region" description="Polar residues" evidence="1">
    <location>
        <begin position="104"/>
        <end position="116"/>
    </location>
</feature>
<accession>A0AAV2IJQ7</accession>
<dbReference type="Pfam" id="PF15389">
    <property type="entry name" value="DUF4612"/>
    <property type="match status" value="1"/>
</dbReference>
<evidence type="ECO:0000256" key="1">
    <source>
        <dbReference type="SAM" id="MobiDB-lite"/>
    </source>
</evidence>
<feature type="compositionally biased region" description="Polar residues" evidence="1">
    <location>
        <begin position="61"/>
        <end position="73"/>
    </location>
</feature>
<feature type="compositionally biased region" description="Basic and acidic residues" evidence="1">
    <location>
        <begin position="44"/>
        <end position="60"/>
    </location>
</feature>
<comment type="caution">
    <text evidence="2">The sequence shown here is derived from an EMBL/GenBank/DDBJ whole genome shotgun (WGS) entry which is preliminary data.</text>
</comment>
<protein>
    <submittedName>
        <fullName evidence="2">Uncharacterized protein</fullName>
    </submittedName>
</protein>
<proteinExistence type="predicted"/>
<evidence type="ECO:0000313" key="2">
    <source>
        <dbReference type="EMBL" id="CAL1546501.1"/>
    </source>
</evidence>
<feature type="compositionally biased region" description="Basic and acidic residues" evidence="1">
    <location>
        <begin position="18"/>
        <end position="29"/>
    </location>
</feature>
<feature type="region of interest" description="Disordered" evidence="1">
    <location>
        <begin position="1"/>
        <end position="118"/>
    </location>
</feature>
<feature type="compositionally biased region" description="Low complexity" evidence="1">
    <location>
        <begin position="93"/>
        <end position="103"/>
    </location>
</feature>
<name>A0AAV2IJQ7_LYMST</name>
<gene>
    <name evidence="2" type="ORF">GSLYS_00019878001</name>
</gene>
<organism evidence="2 3">
    <name type="scientific">Lymnaea stagnalis</name>
    <name type="common">Great pond snail</name>
    <name type="synonym">Helix stagnalis</name>
    <dbReference type="NCBI Taxonomy" id="6523"/>
    <lineage>
        <taxon>Eukaryota</taxon>
        <taxon>Metazoa</taxon>
        <taxon>Spiralia</taxon>
        <taxon>Lophotrochozoa</taxon>
        <taxon>Mollusca</taxon>
        <taxon>Gastropoda</taxon>
        <taxon>Heterobranchia</taxon>
        <taxon>Euthyneura</taxon>
        <taxon>Panpulmonata</taxon>
        <taxon>Hygrophila</taxon>
        <taxon>Lymnaeoidea</taxon>
        <taxon>Lymnaeidae</taxon>
        <taxon>Lymnaea</taxon>
    </lineage>
</organism>
<sequence>MCVTVRVRTMGCGKSRHRSPEDSEVDLKNSSKNSSAHNAKKRKLGSEEKKTVEGEKEVSERSNSFKKISNGKSSKVKERNEEIGVPLSDSQKTASGAAATGSSDKSNGATKTQNKTYLLEVPNEISKPESQTKSSMRDFKSMTASKIIHVTSSQIEFFKMLDEKIEKGAEAEFLPSGEGSEVSSVDDVYRY</sequence>
<dbReference type="InterPro" id="IPR027967">
    <property type="entry name" value="DUF4612"/>
</dbReference>
<dbReference type="AlphaFoldDB" id="A0AAV2IJQ7"/>
<dbReference type="EMBL" id="CAXITT010000819">
    <property type="protein sequence ID" value="CAL1546501.1"/>
    <property type="molecule type" value="Genomic_DNA"/>
</dbReference>
<evidence type="ECO:0000313" key="3">
    <source>
        <dbReference type="Proteomes" id="UP001497497"/>
    </source>
</evidence>
<reference evidence="2 3" key="1">
    <citation type="submission" date="2024-04" db="EMBL/GenBank/DDBJ databases">
        <authorList>
            <consortium name="Genoscope - CEA"/>
            <person name="William W."/>
        </authorList>
    </citation>
    <scope>NUCLEOTIDE SEQUENCE [LARGE SCALE GENOMIC DNA]</scope>
</reference>